<dbReference type="InterPro" id="IPR006379">
    <property type="entry name" value="HAD-SF_hydro_IIB"/>
</dbReference>
<reference evidence="1 2" key="1">
    <citation type="submission" date="2018-10" db="EMBL/GenBank/DDBJ databases">
        <title>Draft genome sequence of Weissella viridescens UCO-SMC3.</title>
        <authorList>
            <person name="Garcia-Cancino A."/>
            <person name="Espinoza-Monje M."/>
            <person name="Albarracin L."/>
            <person name="Garcia-Castillo V."/>
            <person name="Campos-Martin J."/>
            <person name="Nakano Y."/>
            <person name="Guitierrez-Zamorano C."/>
            <person name="Ikeda-Ohtsubo W."/>
            <person name="Morita H."/>
            <person name="Kitazawa H."/>
            <person name="Villena J."/>
        </authorList>
    </citation>
    <scope>NUCLEOTIDE SEQUENCE [LARGE SCALE GENOMIC DNA]</scope>
    <source>
        <strain evidence="1 2">UCO-SMC3</strain>
    </source>
</reference>
<dbReference type="EMBL" id="RHGY01000002">
    <property type="protein sequence ID" value="RRG18373.1"/>
    <property type="molecule type" value="Genomic_DNA"/>
</dbReference>
<dbReference type="Gene3D" id="3.30.1240.10">
    <property type="match status" value="1"/>
</dbReference>
<dbReference type="NCBIfam" id="TIGR01484">
    <property type="entry name" value="HAD-SF-IIB"/>
    <property type="match status" value="1"/>
</dbReference>
<dbReference type="InterPro" id="IPR036412">
    <property type="entry name" value="HAD-like_sf"/>
</dbReference>
<proteinExistence type="predicted"/>
<dbReference type="GO" id="GO:0005829">
    <property type="term" value="C:cytosol"/>
    <property type="evidence" value="ECO:0007669"/>
    <property type="project" value="TreeGrafter"/>
</dbReference>
<dbReference type="Proteomes" id="UP000275836">
    <property type="component" value="Unassembled WGS sequence"/>
</dbReference>
<name>A0A3P2RCL9_WEIVI</name>
<dbReference type="GO" id="GO:0000287">
    <property type="term" value="F:magnesium ion binding"/>
    <property type="evidence" value="ECO:0007669"/>
    <property type="project" value="TreeGrafter"/>
</dbReference>
<accession>A0A3P2RCL9</accession>
<dbReference type="PANTHER" id="PTHR10000">
    <property type="entry name" value="PHOSPHOSERINE PHOSPHATASE"/>
    <property type="match status" value="1"/>
</dbReference>
<keyword evidence="1" id="KW-0378">Hydrolase</keyword>
<dbReference type="OrthoDB" id="9814970at2"/>
<dbReference type="InterPro" id="IPR023214">
    <property type="entry name" value="HAD_sf"/>
</dbReference>
<comment type="caution">
    <text evidence="1">The sequence shown here is derived from an EMBL/GenBank/DDBJ whole genome shotgun (WGS) entry which is preliminary data.</text>
</comment>
<dbReference type="GO" id="GO:0016791">
    <property type="term" value="F:phosphatase activity"/>
    <property type="evidence" value="ECO:0007669"/>
    <property type="project" value="TreeGrafter"/>
</dbReference>
<evidence type="ECO:0000313" key="1">
    <source>
        <dbReference type="EMBL" id="RRG18373.1"/>
    </source>
</evidence>
<dbReference type="PANTHER" id="PTHR10000:SF53">
    <property type="entry name" value="5-AMINO-6-(5-PHOSPHO-D-RIBITYLAMINO)URACIL PHOSPHATASE YBJI-RELATED"/>
    <property type="match status" value="1"/>
</dbReference>
<dbReference type="Pfam" id="PF08282">
    <property type="entry name" value="Hydrolase_3"/>
    <property type="match status" value="1"/>
</dbReference>
<evidence type="ECO:0000313" key="2">
    <source>
        <dbReference type="Proteomes" id="UP000275836"/>
    </source>
</evidence>
<sequence length="280" mass="31819">MQPVTDIKMIATDLDGTFFNDQRQVNEPKFAALLDYFDQHDMHFVIATGNDQPLVDQIFAPFLGRFDYVMNNGAQVSTRTGQQLREAHFKAPDLPIIQDLIEGQNMHFRHGIIFNGVHDSYMLRDYIEVGDLYDDILWYFPKLKYIDRISDIPADETIVKVIFSAAPDEANQFITMVNSEFAEAYHATTSGYGAIDVIPANVNKATGLDYLLDFYHLEASELMTFGDGFNDLEMLEYAAEPKSMPNGDTYIKDHFPQAIADNNHDGVLDTIIRTLNIKLK</sequence>
<gene>
    <name evidence="1" type="ORF">D3P96_03555</name>
</gene>
<protein>
    <submittedName>
        <fullName evidence="1">HAD-IIB family hydrolase</fullName>
    </submittedName>
</protein>
<dbReference type="Gene3D" id="3.40.50.1000">
    <property type="entry name" value="HAD superfamily/HAD-like"/>
    <property type="match status" value="1"/>
</dbReference>
<dbReference type="SUPFAM" id="SSF56784">
    <property type="entry name" value="HAD-like"/>
    <property type="match status" value="1"/>
</dbReference>
<dbReference type="AlphaFoldDB" id="A0A3P2RCL9"/>
<dbReference type="PROSITE" id="PS01229">
    <property type="entry name" value="COF_2"/>
    <property type="match status" value="1"/>
</dbReference>
<organism evidence="1 2">
    <name type="scientific">Weissella viridescens</name>
    <name type="common">Lactobacillus viridescens</name>
    <dbReference type="NCBI Taxonomy" id="1629"/>
    <lineage>
        <taxon>Bacteria</taxon>
        <taxon>Bacillati</taxon>
        <taxon>Bacillota</taxon>
        <taxon>Bacilli</taxon>
        <taxon>Lactobacillales</taxon>
        <taxon>Lactobacillaceae</taxon>
        <taxon>Weissella</taxon>
    </lineage>
</organism>